<evidence type="ECO:0000256" key="6">
    <source>
        <dbReference type="SAM" id="Phobius"/>
    </source>
</evidence>
<keyword evidence="3" id="KW-0732">Signal</keyword>
<evidence type="ECO:0000313" key="9">
    <source>
        <dbReference type="EMBL" id="KRM71983.1"/>
    </source>
</evidence>
<dbReference type="Gene3D" id="3.10.430.110">
    <property type="match status" value="7"/>
</dbReference>
<evidence type="ECO:0000256" key="3">
    <source>
        <dbReference type="ARBA" id="ARBA00022729"/>
    </source>
</evidence>
<keyword evidence="6" id="KW-1133">Transmembrane helix</keyword>
<dbReference type="RefSeq" id="WP_057894258.1">
    <property type="nucleotide sequence ID" value="NZ_AYZQ01000002.1"/>
</dbReference>
<dbReference type="STRING" id="1423727.FC34_GL000965"/>
<evidence type="ECO:0000256" key="4">
    <source>
        <dbReference type="ARBA" id="ARBA00023088"/>
    </source>
</evidence>
<feature type="domain" description="MBG" evidence="8">
    <location>
        <begin position="1404"/>
        <end position="1490"/>
    </location>
</feature>
<dbReference type="Proteomes" id="UP000051672">
    <property type="component" value="Unassembled WGS sequence"/>
</dbReference>
<keyword evidence="2" id="KW-0964">Secreted</keyword>
<dbReference type="SUPFAM" id="SSF117074">
    <property type="entry name" value="Hypothetical protein PA1324"/>
    <property type="match status" value="1"/>
</dbReference>
<proteinExistence type="predicted"/>
<dbReference type="Pfam" id="PF17883">
    <property type="entry name" value="MBG"/>
    <property type="match status" value="7"/>
</dbReference>
<dbReference type="PATRIC" id="fig|1423727.3.peg.971"/>
<dbReference type="InterPro" id="IPR019931">
    <property type="entry name" value="LPXTG_anchor"/>
</dbReference>
<feature type="domain" description="Gram-positive cocci surface proteins LPxTG" evidence="7">
    <location>
        <begin position="1924"/>
        <end position="1961"/>
    </location>
</feature>
<keyword evidence="4" id="KW-0572">Peptidoglycan-anchor</keyword>
<organism evidence="9 10">
    <name type="scientific">Lacticaseibacillus brantae DSM 23927</name>
    <dbReference type="NCBI Taxonomy" id="1423727"/>
    <lineage>
        <taxon>Bacteria</taxon>
        <taxon>Bacillati</taxon>
        <taxon>Bacillota</taxon>
        <taxon>Bacilli</taxon>
        <taxon>Lactobacillales</taxon>
        <taxon>Lactobacillaceae</taxon>
        <taxon>Lacticaseibacillus</taxon>
    </lineage>
</organism>
<dbReference type="InterPro" id="IPR041277">
    <property type="entry name" value="MBG_Lactobacillales"/>
</dbReference>
<dbReference type="EMBL" id="AYZQ01000002">
    <property type="protein sequence ID" value="KRM71983.1"/>
    <property type="molecule type" value="Genomic_DNA"/>
</dbReference>
<feature type="domain" description="MBG" evidence="8">
    <location>
        <begin position="1678"/>
        <end position="1762"/>
    </location>
</feature>
<feature type="domain" description="MBG" evidence="8">
    <location>
        <begin position="1496"/>
        <end position="1581"/>
    </location>
</feature>
<dbReference type="NCBIfam" id="TIGR01167">
    <property type="entry name" value="LPXTG_anchor"/>
    <property type="match status" value="1"/>
</dbReference>
<comment type="caution">
    <text evidence="9">The sequence shown here is derived from an EMBL/GenBank/DDBJ whole genome shotgun (WGS) entry which is preliminary data.</text>
</comment>
<evidence type="ECO:0000313" key="10">
    <source>
        <dbReference type="Proteomes" id="UP000051672"/>
    </source>
</evidence>
<feature type="region of interest" description="Disordered" evidence="5">
    <location>
        <begin position="1850"/>
        <end position="1933"/>
    </location>
</feature>
<evidence type="ECO:0000256" key="5">
    <source>
        <dbReference type="SAM" id="MobiDB-lite"/>
    </source>
</evidence>
<accession>A0A0R2AYH5</accession>
<dbReference type="Gene3D" id="2.60.40.10">
    <property type="entry name" value="Immunoglobulins"/>
    <property type="match status" value="1"/>
</dbReference>
<gene>
    <name evidence="9" type="ORF">FC34_GL000965</name>
</gene>
<sequence length="1964" mass="206657">MQKNLFGDEKQRYTLHKRHKNWIVIGLSSIFILGGSLMTAQHIQTVNAESGADTLTQTGDSDANGHTVQLKSEPTTVSTNQVKTQKAAPNQILAQPKAALATQSVVTPAAQDAAVQPTVSFVDNTFPDGQDNGPTAWHLIYVNADFGSDITDAKTVTVNIPRGLMVQAIPTNTPKAGTAQVQADPKALGPLLQSVQDGTTVVPNSKNSWYGQIVFQIKPGVSKVQIPLQVSTNLDEFYGQTSSLPVTASATNGTQTANPVQWLIKSSISNEQNLSFYSGGLGKTLQIDANSPDPVAAGQDLTMKGSFDLTNRPNGVFFTHNDFKITVPEGITLTFDSAKLLADNNYSDTSSYRFTQVAPNQFELSADNRASGFMAIQLLKYLSYSAYETAPGTYQLPANTPAIIFTGTTYDGKTVTVSSKIPDYNTKFVVVNDRDNIATFTKNTSSTPNNLDGLTTDYFQYIGNGELSNPKSWGLTNQQLEIAIGTGLQTRQVNLPVVTGVTYGPVTVTTTTGRVVTLDSLDQPLVDLTTIGAQPGEYISSVSAFLPSLPANYNVYQTSSANTNNGVGIWAKFAAGADPKTATINETVKALNPDGTAAAGSVSQLIWTYTSKPVSPDQRLTSLKVTGKGDTYITAGTDLNYSVTVTGAGSVNAANNLGVTSMDFYVKGIPGVPLSGLSFSLTSSTYTNQQIAGGTSIGTPYVASDGNTYVKIHVDLPVGQSFSGNNYDMTLNISGPTSSSAVISEPWSDYVFVASKNTAFTGGMTYTGDPDNTGVSSTISIAAPANKLTIIPKENVNVDTYFTKAGSDVREPAYDTANPDSAFGVTKAGQIDYHIKISNDRTDSANKLQVYIPIPKKGMDFGENLQSKAFAWNMALNGALELKIYDKAGNDITASQSQNHQIQISTDASNADNYQGATYLNLSDASSTDIFNATMLRIVNITGIPSGNRVEIVLPYKYQAVDNQTDETGAINDFTPYYYFEAGNAVWQSSDRVGLRLADGVVSGQYFLDADGDGKYTASSQDTLLSGRTLELQQLQADGTFKTVATTTTLSGGYYSFAELDIGTYQVVAGPLEENEHFTLQNRSPEAPLDGSAVDPTTGIITNIDPTKLAAGSLSIGVVKYTLNALINGQATADITVPVGQSADFITSATPDYILNPGWGTDSLDLDVAGIASVDRTTGRVTGLAAGDVVYTYTVSDGHGGVANAQATVHVVKPTVTVTLNGGTKIYDGKIIPNNFQLTLTTADKKVVTVALTDTDYTITNAVGVVGNASDVGTYRIQLTADKSEQLANLYDLTNTVPISSVYTITPATSALSLSGNDGKIFDGTAGQLTPTKYVVSLGDTGLSYQLQDGDVVFASANPINVGEYDVQLSAGGLANIQKLTANYVFSTPTSSAKYEITAASTVVGLSGSDSKAYDGNAGSINLDKYSVTLSNGDQYQLVAGDLAFVQDNPTSVGHYDVTLTEAGLNHIKAQEGNYSVTYDASVGSYDITAAAIVVGLSGSDSKAYDGKAGNINLDKYSVTLSNGDQYQLVAGDLAFVQDNPTSVGHYDVTLTEAGLNHIKAQEGNYSVTYDASVGSYDITAAAIVVGLSGSDSKAYDGKAGNINLDKYSVTLSNGDQYQLVAGDLAFVQDNPTSVGHYDVTLTEAGLNHIKAQEGNYSVTYDASVGSYDITAAAIVVGLSGSDSKAYDGKAGNINLDKYSVTLSNGDQYQLVAGDLAFVQDNPTSVGHYDVTLTEAGLNHIKAQEGNYTVTYDASVGSYGITAASTVVGLSGTDSKAYDGNAGSINLDKYSVTLSNGDQYQLVAGDLAFVQDNPTSVGHYDVTLTEAGLNHIKSQEGNYTVTYDASVGSYDITATPTQPGEPTEPGQPTTPEKPTEPEKPTQPGKPTIPEHPTQPANPGMPDAHGTGSNESGSGSPVVHAAATSGSDDDLPQTGDDANAWLSLLGTIWIGFLGLLGANKRREGR</sequence>
<keyword evidence="1" id="KW-0134">Cell wall</keyword>
<evidence type="ECO:0000256" key="1">
    <source>
        <dbReference type="ARBA" id="ARBA00022512"/>
    </source>
</evidence>
<evidence type="ECO:0000259" key="8">
    <source>
        <dbReference type="Pfam" id="PF17883"/>
    </source>
</evidence>
<dbReference type="OrthoDB" id="2252212at2"/>
<feature type="compositionally biased region" description="Low complexity" evidence="5">
    <location>
        <begin position="1855"/>
        <end position="1872"/>
    </location>
</feature>
<dbReference type="Pfam" id="PF19258">
    <property type="entry name" value="KxYKxGKxW_sig"/>
    <property type="match status" value="1"/>
</dbReference>
<feature type="transmembrane region" description="Helical" evidence="6">
    <location>
        <begin position="1939"/>
        <end position="1957"/>
    </location>
</feature>
<reference evidence="9 10" key="1">
    <citation type="journal article" date="2015" name="Genome Announc.">
        <title>Expanding the biotechnology potential of lactobacilli through comparative genomics of 213 strains and associated genera.</title>
        <authorList>
            <person name="Sun Z."/>
            <person name="Harris H.M."/>
            <person name="McCann A."/>
            <person name="Guo C."/>
            <person name="Argimon S."/>
            <person name="Zhang W."/>
            <person name="Yang X."/>
            <person name="Jeffery I.B."/>
            <person name="Cooney J.C."/>
            <person name="Kagawa T.F."/>
            <person name="Liu W."/>
            <person name="Song Y."/>
            <person name="Salvetti E."/>
            <person name="Wrobel A."/>
            <person name="Rasinkangas P."/>
            <person name="Parkhill J."/>
            <person name="Rea M.C."/>
            <person name="O'Sullivan O."/>
            <person name="Ritari J."/>
            <person name="Douillard F.P."/>
            <person name="Paul Ross R."/>
            <person name="Yang R."/>
            <person name="Briner A.E."/>
            <person name="Felis G.E."/>
            <person name="de Vos W.M."/>
            <person name="Barrangou R."/>
            <person name="Klaenhammer T.R."/>
            <person name="Caufield P.W."/>
            <person name="Cui Y."/>
            <person name="Zhang H."/>
            <person name="O'Toole P.W."/>
        </authorList>
    </citation>
    <scope>NUCLEOTIDE SEQUENCE [LARGE SCALE GENOMIC DNA]</scope>
    <source>
        <strain evidence="9 10">DSM 23927</strain>
    </source>
</reference>
<dbReference type="InterPro" id="IPR022263">
    <property type="entry name" value="KxYKxGKxW"/>
</dbReference>
<keyword evidence="10" id="KW-1185">Reference proteome</keyword>
<feature type="domain" description="MBG" evidence="8">
    <location>
        <begin position="1587"/>
        <end position="1672"/>
    </location>
</feature>
<dbReference type="Pfam" id="PF00746">
    <property type="entry name" value="Gram_pos_anchor"/>
    <property type="match status" value="1"/>
</dbReference>
<protein>
    <submittedName>
        <fullName evidence="9">LPXTG-motif cell wall anchor domain protein</fullName>
    </submittedName>
</protein>
<name>A0A0R2AYH5_9LACO</name>
<feature type="domain" description="MBG" evidence="8">
    <location>
        <begin position="1216"/>
        <end position="1307"/>
    </location>
</feature>
<feature type="domain" description="MBG" evidence="8">
    <location>
        <begin position="1312"/>
        <end position="1399"/>
    </location>
</feature>
<feature type="domain" description="MBG" evidence="8">
    <location>
        <begin position="1768"/>
        <end position="1854"/>
    </location>
</feature>
<keyword evidence="6" id="KW-0812">Transmembrane</keyword>
<feature type="transmembrane region" description="Helical" evidence="6">
    <location>
        <begin position="21"/>
        <end position="40"/>
    </location>
</feature>
<keyword evidence="6" id="KW-0472">Membrane</keyword>
<evidence type="ECO:0000259" key="7">
    <source>
        <dbReference type="Pfam" id="PF00746"/>
    </source>
</evidence>
<dbReference type="InterPro" id="IPR013783">
    <property type="entry name" value="Ig-like_fold"/>
</dbReference>
<evidence type="ECO:0000256" key="2">
    <source>
        <dbReference type="ARBA" id="ARBA00022525"/>
    </source>
</evidence>